<evidence type="ECO:0000313" key="4">
    <source>
        <dbReference type="Proteomes" id="UP000197138"/>
    </source>
</evidence>
<feature type="compositionally biased region" description="Gly residues" evidence="1">
    <location>
        <begin position="168"/>
        <end position="182"/>
    </location>
</feature>
<dbReference type="EMBL" id="MTKT01005554">
    <property type="protein sequence ID" value="OWM66324.1"/>
    <property type="molecule type" value="Genomic_DNA"/>
</dbReference>
<comment type="caution">
    <text evidence="2">The sequence shown here is derived from an EMBL/GenBank/DDBJ whole genome shotgun (WGS) entry which is preliminary data.</text>
</comment>
<dbReference type="PANTHER" id="PTHR33052">
    <property type="entry name" value="DUF4228 DOMAIN PROTEIN-RELATED"/>
    <property type="match status" value="1"/>
</dbReference>
<dbReference type="InterPro" id="IPR025322">
    <property type="entry name" value="PADRE_dom"/>
</dbReference>
<reference evidence="2" key="2">
    <citation type="submission" date="2017-06" db="EMBL/GenBank/DDBJ databases">
        <title>The pomegranate genome and the genomics of punicalagin biosynthesis.</title>
        <authorList>
            <person name="Xu C."/>
        </authorList>
    </citation>
    <scope>NUCLEOTIDE SEQUENCE [LARGE SCALE GENOMIC DNA]</scope>
    <source>
        <tissue evidence="2">Fresh leaf</tissue>
    </source>
</reference>
<dbReference type="STRING" id="22663.A0A218W0H0"/>
<dbReference type="Proteomes" id="UP000197138">
    <property type="component" value="Unassembled WGS sequence"/>
</dbReference>
<name>A0A218W0H0_PUNGR</name>
<feature type="region of interest" description="Disordered" evidence="1">
    <location>
        <begin position="168"/>
        <end position="207"/>
    </location>
</feature>
<proteinExistence type="predicted"/>
<dbReference type="AlphaFoldDB" id="A0A218W0H0"/>
<feature type="compositionally biased region" description="Basic residues" evidence="1">
    <location>
        <begin position="185"/>
        <end position="197"/>
    </location>
</feature>
<evidence type="ECO:0000256" key="1">
    <source>
        <dbReference type="SAM" id="MobiDB-lite"/>
    </source>
</evidence>
<reference evidence="3 5" key="3">
    <citation type="submission" date="2017-11" db="EMBL/GenBank/DDBJ databases">
        <title>De-novo sequencing of pomegranate (Punica granatum L.) genome.</title>
        <authorList>
            <person name="Akparov Z."/>
            <person name="Amiraslanov A."/>
            <person name="Hajiyeva S."/>
            <person name="Abbasov M."/>
            <person name="Kaur K."/>
            <person name="Hamwieh A."/>
            <person name="Solovyev V."/>
            <person name="Salamov A."/>
            <person name="Braich B."/>
            <person name="Kosarev P."/>
            <person name="Mahmoud A."/>
            <person name="Hajiyev E."/>
            <person name="Babayeva S."/>
            <person name="Izzatullayeva V."/>
            <person name="Mammadov A."/>
            <person name="Mammadov A."/>
            <person name="Sharifova S."/>
            <person name="Ojaghi J."/>
            <person name="Eynullazada K."/>
            <person name="Bayramov B."/>
            <person name="Abdulazimova A."/>
            <person name="Shahmuradov I."/>
        </authorList>
    </citation>
    <scope>NUCLEOTIDE SEQUENCE [LARGE SCALE GENOMIC DNA]</scope>
    <source>
        <strain evidence="3">AG2017</strain>
        <strain evidence="5">cv. AG2017</strain>
        <tissue evidence="3">Leaf</tissue>
    </source>
</reference>
<evidence type="ECO:0000313" key="2">
    <source>
        <dbReference type="EMBL" id="OWM66324.1"/>
    </source>
</evidence>
<dbReference type="OrthoDB" id="843671at2759"/>
<dbReference type="Pfam" id="PF14009">
    <property type="entry name" value="PADRE"/>
    <property type="match status" value="1"/>
</dbReference>
<reference evidence="4" key="1">
    <citation type="journal article" date="2017" name="Plant J.">
        <title>The pomegranate (Punica granatum L.) genome and the genomics of punicalagin biosynthesis.</title>
        <authorList>
            <person name="Qin G."/>
            <person name="Xu C."/>
            <person name="Ming R."/>
            <person name="Tang H."/>
            <person name="Guyot R."/>
            <person name="Kramer E.M."/>
            <person name="Hu Y."/>
            <person name="Yi X."/>
            <person name="Qi Y."/>
            <person name="Xu X."/>
            <person name="Gao Z."/>
            <person name="Pan H."/>
            <person name="Jian J."/>
            <person name="Tian Y."/>
            <person name="Yue Z."/>
            <person name="Xu Y."/>
        </authorList>
    </citation>
    <scope>NUCLEOTIDE SEQUENCE [LARGE SCALE GENOMIC DNA]</scope>
    <source>
        <strain evidence="4">cv. Dabenzi</strain>
    </source>
</reference>
<keyword evidence="5" id="KW-1185">Reference proteome</keyword>
<protein>
    <submittedName>
        <fullName evidence="2">Uncharacterized protein</fullName>
    </submittedName>
</protein>
<organism evidence="2 4">
    <name type="scientific">Punica granatum</name>
    <name type="common">Pomegranate</name>
    <dbReference type="NCBI Taxonomy" id="22663"/>
    <lineage>
        <taxon>Eukaryota</taxon>
        <taxon>Viridiplantae</taxon>
        <taxon>Streptophyta</taxon>
        <taxon>Embryophyta</taxon>
        <taxon>Tracheophyta</taxon>
        <taxon>Spermatophyta</taxon>
        <taxon>Magnoliopsida</taxon>
        <taxon>eudicotyledons</taxon>
        <taxon>Gunneridae</taxon>
        <taxon>Pentapetalae</taxon>
        <taxon>rosids</taxon>
        <taxon>malvids</taxon>
        <taxon>Myrtales</taxon>
        <taxon>Lythraceae</taxon>
        <taxon>Punica</taxon>
    </lineage>
</organism>
<evidence type="ECO:0000313" key="5">
    <source>
        <dbReference type="Proteomes" id="UP000233551"/>
    </source>
</evidence>
<evidence type="ECO:0000313" key="3">
    <source>
        <dbReference type="EMBL" id="PKI41614.1"/>
    </source>
</evidence>
<dbReference type="Proteomes" id="UP000233551">
    <property type="component" value="Unassembled WGS sequence"/>
</dbReference>
<dbReference type="GeneID" id="116199205"/>
<gene>
    <name evidence="2" type="ORF">CDL15_Pgr013541</name>
    <name evidence="3" type="ORF">CRG98_038014</name>
</gene>
<dbReference type="EMBL" id="PGOL01003342">
    <property type="protein sequence ID" value="PKI41614.1"/>
    <property type="molecule type" value="Genomic_DNA"/>
</dbReference>
<sequence length="207" mass="22179">MPKSTPSAIETDPILIQTSCRKSFITLMGICLSSGSCAADRATAKLILPDGRLEEFPYAVRVSEVLRAYDAASFICNSDEMEFDGAVSAVPDDEELQPGQLYFALPLSRLDRPLTAQEMAALAVRASSALMRSPGWCVGSRRKVVFPLEGPGDGEQKSGGDFVRCSGGVRGSGCRDGGGGGGKEGRRRRRRSGRRKKFTAELSSIPE</sequence>
<accession>A0A218W0H0</accession>